<sequence length="50" mass="5443">MMNQSSIFFCEPSLGGRRVPVRLWSSAGNYQSVMGAGMCVDPVVESVYAQ</sequence>
<evidence type="ECO:0000313" key="2">
    <source>
        <dbReference type="Proteomes" id="UP000255125"/>
    </source>
</evidence>
<accession>A0A379IG65</accession>
<gene>
    <name evidence="1" type="ORF">NCTC10392_03702</name>
</gene>
<reference evidence="1 2" key="1">
    <citation type="submission" date="2018-06" db="EMBL/GenBank/DDBJ databases">
        <authorList>
            <consortium name="Pathogen Informatics"/>
            <person name="Doyle S."/>
        </authorList>
    </citation>
    <scope>NUCLEOTIDE SEQUENCE [LARGE SCALE GENOMIC DNA]</scope>
    <source>
        <strain evidence="1 2">NCTC10392</strain>
    </source>
</reference>
<organism evidence="1 2">
    <name type="scientific">Pseudomonas fluorescens</name>
    <dbReference type="NCBI Taxonomy" id="294"/>
    <lineage>
        <taxon>Bacteria</taxon>
        <taxon>Pseudomonadati</taxon>
        <taxon>Pseudomonadota</taxon>
        <taxon>Gammaproteobacteria</taxon>
        <taxon>Pseudomonadales</taxon>
        <taxon>Pseudomonadaceae</taxon>
        <taxon>Pseudomonas</taxon>
    </lineage>
</organism>
<proteinExistence type="predicted"/>
<name>A0A379IG65_PSEFL</name>
<protein>
    <submittedName>
        <fullName evidence="1">Uncharacterized protein</fullName>
    </submittedName>
</protein>
<dbReference type="AlphaFoldDB" id="A0A379IG65"/>
<evidence type="ECO:0000313" key="1">
    <source>
        <dbReference type="EMBL" id="SUD31764.1"/>
    </source>
</evidence>
<dbReference type="EMBL" id="UGUS01000002">
    <property type="protein sequence ID" value="SUD31764.1"/>
    <property type="molecule type" value="Genomic_DNA"/>
</dbReference>
<dbReference type="Proteomes" id="UP000255125">
    <property type="component" value="Unassembled WGS sequence"/>
</dbReference>